<dbReference type="Proteomes" id="UP000649151">
    <property type="component" value="Unassembled WGS sequence"/>
</dbReference>
<dbReference type="RefSeq" id="WP_069988758.1">
    <property type="nucleotide sequence ID" value="NZ_JACOQK010000001.1"/>
</dbReference>
<keyword evidence="1" id="KW-1133">Transmembrane helix</keyword>
<keyword evidence="1" id="KW-0812">Transmembrane</keyword>
<name>A0ABR7IPM5_9CLOT</name>
<organism evidence="2 3">
    <name type="scientific">Clostridium facile</name>
    <dbReference type="NCBI Taxonomy" id="2763035"/>
    <lineage>
        <taxon>Bacteria</taxon>
        <taxon>Bacillati</taxon>
        <taxon>Bacillota</taxon>
        <taxon>Clostridia</taxon>
        <taxon>Eubacteriales</taxon>
        <taxon>Clostridiaceae</taxon>
        <taxon>Clostridium</taxon>
    </lineage>
</organism>
<evidence type="ECO:0000313" key="2">
    <source>
        <dbReference type="EMBL" id="MBC5787067.1"/>
    </source>
</evidence>
<gene>
    <name evidence="2" type="ORF">H8Z77_03385</name>
</gene>
<evidence type="ECO:0000313" key="3">
    <source>
        <dbReference type="Proteomes" id="UP000649151"/>
    </source>
</evidence>
<keyword evidence="1" id="KW-0472">Membrane</keyword>
<reference evidence="2 3" key="1">
    <citation type="submission" date="2020-08" db="EMBL/GenBank/DDBJ databases">
        <title>Genome public.</title>
        <authorList>
            <person name="Liu C."/>
            <person name="Sun Q."/>
        </authorList>
    </citation>
    <scope>NUCLEOTIDE SEQUENCE [LARGE SCALE GENOMIC DNA]</scope>
    <source>
        <strain evidence="2 3">NSJ-27</strain>
    </source>
</reference>
<proteinExistence type="predicted"/>
<protein>
    <submittedName>
        <fullName evidence="2">Uncharacterized protein</fullName>
    </submittedName>
</protein>
<feature type="transmembrane region" description="Helical" evidence="1">
    <location>
        <begin position="32"/>
        <end position="55"/>
    </location>
</feature>
<dbReference type="EMBL" id="JACOQK010000001">
    <property type="protein sequence ID" value="MBC5787067.1"/>
    <property type="molecule type" value="Genomic_DNA"/>
</dbReference>
<feature type="transmembrane region" description="Helical" evidence="1">
    <location>
        <begin position="108"/>
        <end position="130"/>
    </location>
</feature>
<accession>A0ABR7IPM5</accession>
<comment type="caution">
    <text evidence="2">The sequence shown here is derived from an EMBL/GenBank/DDBJ whole genome shotgun (WGS) entry which is preliminary data.</text>
</comment>
<feature type="transmembrane region" description="Helical" evidence="1">
    <location>
        <begin position="67"/>
        <end position="96"/>
    </location>
</feature>
<feature type="transmembrane region" description="Helical" evidence="1">
    <location>
        <begin position="9"/>
        <end position="26"/>
    </location>
</feature>
<keyword evidence="3" id="KW-1185">Reference proteome</keyword>
<evidence type="ECO:0000256" key="1">
    <source>
        <dbReference type="SAM" id="Phobius"/>
    </source>
</evidence>
<sequence>MLKAIRDFLIYDAFVALIMMIVYILPSNSGWMYFWGFIIYYPTIYLGQFVFGLLLGYRAIKKYNISCLKFLILSLLFFLITWFTLCIPSLSSILLYEYMNVFPYIKANVLYACIFIVFYLLSYFITKFYIKFYF</sequence>